<dbReference type="CDD" id="cd04301">
    <property type="entry name" value="NAT_SF"/>
    <property type="match status" value="1"/>
</dbReference>
<accession>A0A9D5KBE2</accession>
<name>A0A9D5KBE2_UNCW3</name>
<evidence type="ECO:0000313" key="2">
    <source>
        <dbReference type="EMBL" id="MBD3365059.1"/>
    </source>
</evidence>
<dbReference type="EMBL" id="WJKJ01000250">
    <property type="protein sequence ID" value="MBD3365059.1"/>
    <property type="molecule type" value="Genomic_DNA"/>
</dbReference>
<dbReference type="InterPro" id="IPR000182">
    <property type="entry name" value="GNAT_dom"/>
</dbReference>
<gene>
    <name evidence="2" type="ORF">GF359_07570</name>
</gene>
<sequence>MDRNPAMISLRPARHEDKPGILKIASSTWEGWDYVPLFVDAWIEEGGLYVAENDAEIVGITKTTDLDQGELWLEAIRVSEEHRGKGWGFRIAREQLDLALAENPVSIRLSTADVNSASLAVIRRLGFILYAEFSYFLSDEPPVSSSATQSVPTNKYDIVSVGQDKASNAWEYITNSEEYKTSHGLLPHTWKFYDWTPERLTELIERGLVYEPVGSHGLVIFIQNRYAPGSLELAFIEGEENVLDLLVHFVQGKFREEVTEGKFAAYAAGARKKGLIRRIGLKPHPRVKKVMVFDYPLFHPTGKP</sequence>
<dbReference type="PANTHER" id="PTHR47403">
    <property type="entry name" value="LOC100145250 PROTEIN"/>
    <property type="match status" value="1"/>
</dbReference>
<dbReference type="Gene3D" id="3.40.630.30">
    <property type="match status" value="1"/>
</dbReference>
<comment type="caution">
    <text evidence="2">The sequence shown here is derived from an EMBL/GenBank/DDBJ whole genome shotgun (WGS) entry which is preliminary data.</text>
</comment>
<protein>
    <submittedName>
        <fullName evidence="2">GNAT family N-acetyltransferase</fullName>
    </submittedName>
</protein>
<feature type="domain" description="N-acetyltransferase" evidence="1">
    <location>
        <begin position="8"/>
        <end position="144"/>
    </location>
</feature>
<proteinExistence type="predicted"/>
<evidence type="ECO:0000313" key="3">
    <source>
        <dbReference type="Proteomes" id="UP000630660"/>
    </source>
</evidence>
<dbReference type="AlphaFoldDB" id="A0A9D5KBE2"/>
<dbReference type="SUPFAM" id="SSF55729">
    <property type="entry name" value="Acyl-CoA N-acyltransferases (Nat)"/>
    <property type="match status" value="1"/>
</dbReference>
<dbReference type="PROSITE" id="PS51186">
    <property type="entry name" value="GNAT"/>
    <property type="match status" value="1"/>
</dbReference>
<dbReference type="GO" id="GO:0016747">
    <property type="term" value="F:acyltransferase activity, transferring groups other than amino-acyl groups"/>
    <property type="evidence" value="ECO:0007669"/>
    <property type="project" value="InterPro"/>
</dbReference>
<dbReference type="InterPro" id="IPR016181">
    <property type="entry name" value="Acyl_CoA_acyltransferase"/>
</dbReference>
<dbReference type="PANTHER" id="PTHR47403:SF6">
    <property type="entry name" value="N-ACETYLTRANSFERASE DOMAIN-CONTAINING PROTEIN"/>
    <property type="match status" value="1"/>
</dbReference>
<reference evidence="2" key="1">
    <citation type="submission" date="2019-11" db="EMBL/GenBank/DDBJ databases">
        <title>Microbial mats filling the niche in hypersaline microbial mats.</title>
        <authorList>
            <person name="Wong H.L."/>
            <person name="Macleod F.I."/>
            <person name="White R.A. III"/>
            <person name="Burns B.P."/>
        </authorList>
    </citation>
    <scope>NUCLEOTIDE SEQUENCE</scope>
    <source>
        <strain evidence="2">Bin_327</strain>
    </source>
</reference>
<dbReference type="Pfam" id="PF00583">
    <property type="entry name" value="Acetyltransf_1"/>
    <property type="match status" value="1"/>
</dbReference>
<evidence type="ECO:0000259" key="1">
    <source>
        <dbReference type="PROSITE" id="PS51186"/>
    </source>
</evidence>
<organism evidence="2 3">
    <name type="scientific">candidate division WOR-3 bacterium</name>
    <dbReference type="NCBI Taxonomy" id="2052148"/>
    <lineage>
        <taxon>Bacteria</taxon>
        <taxon>Bacteria division WOR-3</taxon>
    </lineage>
</organism>
<dbReference type="Proteomes" id="UP000630660">
    <property type="component" value="Unassembled WGS sequence"/>
</dbReference>